<feature type="transmembrane region" description="Helical" evidence="8">
    <location>
        <begin position="205"/>
        <end position="223"/>
    </location>
</feature>
<feature type="transmembrane region" description="Helical" evidence="8">
    <location>
        <begin position="300"/>
        <end position="319"/>
    </location>
</feature>
<sequence>MTQNRYAHFLILGLAVFIGFYGYIWSMPLFDLDEGAFTTATREMFLRHDFITPYLNSVPRFDKPILIYWLQAIPTYLFGFNEFAFRLPSALASTAWVYLIYRFMEEVTDSQKAFFAALIASTSLMTTVVGKAAIADAVLILFITWAMFAIFRHWQTERAVYIRWAYFAMALGFLTKGPVAVVIPGAVSLLFYVSTGKWSSWWRAVLDWRGLVIFLLVALPWYVLEYMREGQAFINGFFLKNNVGRFSAPMEGHSGGFWYYPVVTFIALLPFTSLVVVAIRHSVGDLRHVWGKPENDQSALIRFGWIWFLFVLIIFSFSGTKLPHYLNYGLIGLIMIMAVYFPTIHNRWAHALPAWLFFVLLLALPSLLDVFFNKINPPYVRDMLADRAQYFGWSWYLPLGVFLLLSIAMVFQKRKTAAAIMIPLALSFSWIANAQLLPIVASLQQGPIRTAGLIARDLPGDAVMYKMNTPSFGVYAGKILKRHRPEEGDLVLTRVVDLAQLPNAKVLFEQGGVALVRMR</sequence>
<feature type="transmembrane region" description="Helical" evidence="8">
    <location>
        <begin position="393"/>
        <end position="411"/>
    </location>
</feature>
<dbReference type="KEGG" id="hna:Hneap_1145"/>
<dbReference type="InterPro" id="IPR050297">
    <property type="entry name" value="LipidA_mod_glycosyltrf_83"/>
</dbReference>
<dbReference type="CAZy" id="GT83">
    <property type="family name" value="Glycosyltransferase Family 83"/>
</dbReference>
<dbReference type="EMBL" id="CP001801">
    <property type="protein sequence ID" value="ACX95981.1"/>
    <property type="molecule type" value="Genomic_DNA"/>
</dbReference>
<keyword evidence="7 8" id="KW-0472">Membrane</keyword>
<evidence type="ECO:0000313" key="11">
    <source>
        <dbReference type="Proteomes" id="UP000009102"/>
    </source>
</evidence>
<dbReference type="GO" id="GO:0005886">
    <property type="term" value="C:plasma membrane"/>
    <property type="evidence" value="ECO:0007669"/>
    <property type="project" value="UniProtKB-SubCell"/>
</dbReference>
<dbReference type="HOGENOM" id="CLU_019200_0_1_6"/>
<organism evidence="10 11">
    <name type="scientific">Halothiobacillus neapolitanus (strain ATCC 23641 / DSM 15147 / CIP 104769 / NCIMB 8539 / c2)</name>
    <name type="common">Thiobacillus neapolitanus</name>
    <dbReference type="NCBI Taxonomy" id="555778"/>
    <lineage>
        <taxon>Bacteria</taxon>
        <taxon>Pseudomonadati</taxon>
        <taxon>Pseudomonadota</taxon>
        <taxon>Gammaproteobacteria</taxon>
        <taxon>Chromatiales</taxon>
        <taxon>Halothiobacillaceae</taxon>
        <taxon>Halothiobacillus</taxon>
    </lineage>
</organism>
<keyword evidence="4 10" id="KW-0808">Transferase</keyword>
<evidence type="ECO:0000313" key="10">
    <source>
        <dbReference type="EMBL" id="ACX95981.1"/>
    </source>
</evidence>
<dbReference type="eggNOG" id="COG1807">
    <property type="taxonomic scope" value="Bacteria"/>
</dbReference>
<feature type="transmembrane region" description="Helical" evidence="8">
    <location>
        <begin position="83"/>
        <end position="101"/>
    </location>
</feature>
<dbReference type="Pfam" id="PF13231">
    <property type="entry name" value="PMT_2"/>
    <property type="match status" value="1"/>
</dbReference>
<feature type="transmembrane region" description="Helical" evidence="8">
    <location>
        <begin position="113"/>
        <end position="146"/>
    </location>
</feature>
<evidence type="ECO:0000256" key="7">
    <source>
        <dbReference type="ARBA" id="ARBA00023136"/>
    </source>
</evidence>
<evidence type="ECO:0000256" key="6">
    <source>
        <dbReference type="ARBA" id="ARBA00022989"/>
    </source>
</evidence>
<feature type="domain" description="Glycosyltransferase RgtA/B/C/D-like" evidence="9">
    <location>
        <begin position="62"/>
        <end position="222"/>
    </location>
</feature>
<protein>
    <submittedName>
        <fullName evidence="10">Glycosyl transferase family 39</fullName>
    </submittedName>
</protein>
<dbReference type="PANTHER" id="PTHR33908">
    <property type="entry name" value="MANNOSYLTRANSFERASE YKCB-RELATED"/>
    <property type="match status" value="1"/>
</dbReference>
<keyword evidence="2" id="KW-1003">Cell membrane</keyword>
<dbReference type="PANTHER" id="PTHR33908:SF3">
    <property type="entry name" value="UNDECAPRENYL PHOSPHATE-ALPHA-4-AMINO-4-DEOXY-L-ARABINOSE ARABINOSYL TRANSFERASE"/>
    <property type="match status" value="1"/>
</dbReference>
<evidence type="ECO:0000256" key="4">
    <source>
        <dbReference type="ARBA" id="ARBA00022679"/>
    </source>
</evidence>
<dbReference type="Proteomes" id="UP000009102">
    <property type="component" value="Chromosome"/>
</dbReference>
<reference evidence="10 11" key="1">
    <citation type="submission" date="2009-10" db="EMBL/GenBank/DDBJ databases">
        <title>Complete sequence of Halothiobacillus neapolitanus c2.</title>
        <authorList>
            <consortium name="US DOE Joint Genome Institute"/>
            <person name="Lucas S."/>
            <person name="Copeland A."/>
            <person name="Lapidus A."/>
            <person name="Glavina del Rio T."/>
            <person name="Tice H."/>
            <person name="Bruce D."/>
            <person name="Goodwin L."/>
            <person name="Pitluck S."/>
            <person name="Davenport K."/>
            <person name="Brettin T."/>
            <person name="Detter J.C."/>
            <person name="Han C."/>
            <person name="Tapia R."/>
            <person name="Larimer F."/>
            <person name="Land M."/>
            <person name="Hauser L."/>
            <person name="Kyrpides N."/>
            <person name="Mikhailova N."/>
            <person name="Kerfeld C."/>
            <person name="Cannon G."/>
            <person name="Heinhort S."/>
        </authorList>
    </citation>
    <scope>NUCLEOTIDE SEQUENCE [LARGE SCALE GENOMIC DNA]</scope>
    <source>
        <strain evidence="11">ATCC 23641 / c2</strain>
    </source>
</reference>
<feature type="transmembrane region" description="Helical" evidence="8">
    <location>
        <begin position="7"/>
        <end position="25"/>
    </location>
</feature>
<dbReference type="STRING" id="555778.Hneap_1145"/>
<feature type="transmembrane region" description="Helical" evidence="8">
    <location>
        <begin position="354"/>
        <end position="373"/>
    </location>
</feature>
<proteinExistence type="predicted"/>
<dbReference type="RefSeq" id="WP_012824017.1">
    <property type="nucleotide sequence ID" value="NC_013422.1"/>
</dbReference>
<feature type="transmembrane region" description="Helical" evidence="8">
    <location>
        <begin position="418"/>
        <end position="441"/>
    </location>
</feature>
<evidence type="ECO:0000256" key="5">
    <source>
        <dbReference type="ARBA" id="ARBA00022692"/>
    </source>
</evidence>
<evidence type="ECO:0000259" key="9">
    <source>
        <dbReference type="Pfam" id="PF13231"/>
    </source>
</evidence>
<evidence type="ECO:0000256" key="3">
    <source>
        <dbReference type="ARBA" id="ARBA00022676"/>
    </source>
</evidence>
<feature type="transmembrane region" description="Helical" evidence="8">
    <location>
        <begin position="325"/>
        <end position="342"/>
    </location>
</feature>
<keyword evidence="5 8" id="KW-0812">Transmembrane</keyword>
<dbReference type="GO" id="GO:0009103">
    <property type="term" value="P:lipopolysaccharide biosynthetic process"/>
    <property type="evidence" value="ECO:0007669"/>
    <property type="project" value="UniProtKB-ARBA"/>
</dbReference>
<evidence type="ECO:0000256" key="8">
    <source>
        <dbReference type="SAM" id="Phobius"/>
    </source>
</evidence>
<dbReference type="AlphaFoldDB" id="D0KZV8"/>
<accession>D0KZV8</accession>
<dbReference type="OrthoDB" id="9775035at2"/>
<name>D0KZV8_HALNC</name>
<feature type="transmembrane region" description="Helical" evidence="8">
    <location>
        <begin position="257"/>
        <end position="279"/>
    </location>
</feature>
<gene>
    <name evidence="10" type="ordered locus">Hneap_1145</name>
</gene>
<dbReference type="InterPro" id="IPR038731">
    <property type="entry name" value="RgtA/B/C-like"/>
</dbReference>
<comment type="subcellular location">
    <subcellularLocation>
        <location evidence="1">Cell membrane</location>
        <topology evidence="1">Multi-pass membrane protein</topology>
    </subcellularLocation>
</comment>
<keyword evidence="11" id="KW-1185">Reference proteome</keyword>
<feature type="transmembrane region" description="Helical" evidence="8">
    <location>
        <begin position="166"/>
        <end position="193"/>
    </location>
</feature>
<keyword evidence="3" id="KW-0328">Glycosyltransferase</keyword>
<dbReference type="GO" id="GO:0010041">
    <property type="term" value="P:response to iron(III) ion"/>
    <property type="evidence" value="ECO:0007669"/>
    <property type="project" value="TreeGrafter"/>
</dbReference>
<dbReference type="GO" id="GO:0016763">
    <property type="term" value="F:pentosyltransferase activity"/>
    <property type="evidence" value="ECO:0007669"/>
    <property type="project" value="TreeGrafter"/>
</dbReference>
<keyword evidence="6 8" id="KW-1133">Transmembrane helix</keyword>
<evidence type="ECO:0000256" key="2">
    <source>
        <dbReference type="ARBA" id="ARBA00022475"/>
    </source>
</evidence>
<evidence type="ECO:0000256" key="1">
    <source>
        <dbReference type="ARBA" id="ARBA00004651"/>
    </source>
</evidence>